<reference evidence="2 3" key="1">
    <citation type="journal article" date="2015" name="Genome Biol. Evol.">
        <title>Phylogenomic analyses indicate that early fungi evolved digesting cell walls of algal ancestors of land plants.</title>
        <authorList>
            <person name="Chang Y."/>
            <person name="Wang S."/>
            <person name="Sekimoto S."/>
            <person name="Aerts A.L."/>
            <person name="Choi C."/>
            <person name="Clum A."/>
            <person name="LaButti K.M."/>
            <person name="Lindquist E.A."/>
            <person name="Yee Ngan C."/>
            <person name="Ohm R.A."/>
            <person name="Salamov A.A."/>
            <person name="Grigoriev I.V."/>
            <person name="Spatafora J.W."/>
            <person name="Berbee M.L."/>
        </authorList>
    </citation>
    <scope>NUCLEOTIDE SEQUENCE [LARGE SCALE GENOMIC DNA]</scope>
    <source>
        <strain evidence="2 3">NRRL 28638</strain>
    </source>
</reference>
<evidence type="ECO:0000313" key="3">
    <source>
        <dbReference type="Proteomes" id="UP000070444"/>
    </source>
</evidence>
<dbReference type="Proteomes" id="UP000070444">
    <property type="component" value="Unassembled WGS sequence"/>
</dbReference>
<feature type="transmembrane region" description="Helical" evidence="1">
    <location>
        <begin position="200"/>
        <end position="223"/>
    </location>
</feature>
<feature type="transmembrane region" description="Helical" evidence="1">
    <location>
        <begin position="122"/>
        <end position="143"/>
    </location>
</feature>
<protein>
    <submittedName>
        <fullName evidence="2">Uncharacterized protein</fullName>
    </submittedName>
</protein>
<name>A0A137NUK8_CONC2</name>
<evidence type="ECO:0000256" key="1">
    <source>
        <dbReference type="SAM" id="Phobius"/>
    </source>
</evidence>
<feature type="transmembrane region" description="Helical" evidence="1">
    <location>
        <begin position="24"/>
        <end position="48"/>
    </location>
</feature>
<keyword evidence="1" id="KW-0472">Membrane</keyword>
<dbReference type="AlphaFoldDB" id="A0A137NUK8"/>
<feature type="transmembrane region" description="Helical" evidence="1">
    <location>
        <begin position="60"/>
        <end position="83"/>
    </location>
</feature>
<proteinExistence type="predicted"/>
<accession>A0A137NUK8</accession>
<dbReference type="EMBL" id="KQ964723">
    <property type="protein sequence ID" value="KXN66460.1"/>
    <property type="molecule type" value="Genomic_DNA"/>
</dbReference>
<organism evidence="2 3">
    <name type="scientific">Conidiobolus coronatus (strain ATCC 28846 / CBS 209.66 / NRRL 28638)</name>
    <name type="common">Delacroixia coronata</name>
    <dbReference type="NCBI Taxonomy" id="796925"/>
    <lineage>
        <taxon>Eukaryota</taxon>
        <taxon>Fungi</taxon>
        <taxon>Fungi incertae sedis</taxon>
        <taxon>Zoopagomycota</taxon>
        <taxon>Entomophthoromycotina</taxon>
        <taxon>Entomophthoromycetes</taxon>
        <taxon>Entomophthorales</taxon>
        <taxon>Ancylistaceae</taxon>
        <taxon>Conidiobolus</taxon>
    </lineage>
</organism>
<feature type="transmembrane region" description="Helical" evidence="1">
    <location>
        <begin position="89"/>
        <end position="110"/>
    </location>
</feature>
<gene>
    <name evidence="2" type="ORF">CONCODRAFT_11695</name>
</gene>
<sequence>MLELTDIGYLLQPEPIEVERFNFFTFWLICCNVGTIVCFINTTFWHAILGTDIDDKITFILQYIGLISCVLYVLSMTFIYLEFQPDSNLIWYSISCVTWHLNYNCYLIMFFKQSAIWFGKTYRKITILVIVTINIVILVDYYYYFAGLIIATPEILYILQQLDFGITASLSIIELLYNIVTIHKIIREAIKSNNPHTRILIIKLTGVIGFFFLLDLANSIVYGIVDETYALSITGFLLALKLQTEYFCLNRIRQCLIIMNTIDNM</sequence>
<keyword evidence="1" id="KW-0812">Transmembrane</keyword>
<keyword evidence="1" id="KW-1133">Transmembrane helix</keyword>
<keyword evidence="3" id="KW-1185">Reference proteome</keyword>
<evidence type="ECO:0000313" key="2">
    <source>
        <dbReference type="EMBL" id="KXN66460.1"/>
    </source>
</evidence>
<feature type="transmembrane region" description="Helical" evidence="1">
    <location>
        <begin position="155"/>
        <end position="180"/>
    </location>
</feature>